<sequence>MAKIDRKLVDFSLEESTQKLKLKLLDAYSKLLTHHNDLEHYRNIKHLQTNMYLQTKRLYEAGEVDKLSLSDRAIEIVEIDRSIEQFKANIKEQLEVLSFFTKEHYSLNTQVLGFFPRPKAPALGCL</sequence>
<dbReference type="Gene3D" id="1.20.1600.10">
    <property type="entry name" value="Outer membrane efflux proteins (OEP)"/>
    <property type="match status" value="1"/>
</dbReference>
<proteinExistence type="predicted"/>
<reference evidence="1" key="1">
    <citation type="submission" date="2020-01" db="EMBL/GenBank/DDBJ databases">
        <authorList>
            <person name="Meier V. D."/>
            <person name="Meier V D."/>
        </authorList>
    </citation>
    <scope>NUCLEOTIDE SEQUENCE</scope>
    <source>
        <strain evidence="1">HLG_WM_MAG_03</strain>
    </source>
</reference>
<evidence type="ECO:0000313" key="1">
    <source>
        <dbReference type="EMBL" id="CAA6814831.1"/>
    </source>
</evidence>
<gene>
    <name evidence="1" type="ORF">HELGO_WM45202</name>
</gene>
<dbReference type="GO" id="GO:0015562">
    <property type="term" value="F:efflux transmembrane transporter activity"/>
    <property type="evidence" value="ECO:0007669"/>
    <property type="project" value="InterPro"/>
</dbReference>
<dbReference type="SUPFAM" id="SSF56954">
    <property type="entry name" value="Outer membrane efflux proteins (OEP)"/>
    <property type="match status" value="1"/>
</dbReference>
<dbReference type="EMBL" id="CACVAR010000246">
    <property type="protein sequence ID" value="CAA6814831.1"/>
    <property type="molecule type" value="Genomic_DNA"/>
</dbReference>
<protein>
    <submittedName>
        <fullName evidence="1">Uncharacterized protein</fullName>
    </submittedName>
</protein>
<accession>A0A6S6T225</accession>
<organism evidence="1">
    <name type="scientific">uncultured Sulfurovum sp</name>
    <dbReference type="NCBI Taxonomy" id="269237"/>
    <lineage>
        <taxon>Bacteria</taxon>
        <taxon>Pseudomonadati</taxon>
        <taxon>Campylobacterota</taxon>
        <taxon>Epsilonproteobacteria</taxon>
        <taxon>Campylobacterales</taxon>
        <taxon>Sulfurovaceae</taxon>
        <taxon>Sulfurovum</taxon>
        <taxon>environmental samples</taxon>
    </lineage>
</organism>
<dbReference type="AlphaFoldDB" id="A0A6S6T225"/>
<name>A0A6S6T225_9BACT</name>